<dbReference type="GO" id="GO:0160105">
    <property type="term" value="F:tRNA (adenine(22)-N1)-methyltransferase activity"/>
    <property type="evidence" value="ECO:0007669"/>
    <property type="project" value="InterPro"/>
</dbReference>
<gene>
    <name evidence="1" type="ORF">CINTURNW_0998</name>
</gene>
<comment type="caution">
    <text evidence="1">The sequence shown here is derived from an EMBL/GenBank/DDBJ whole genome shotgun (WGS) entry which is preliminary data.</text>
</comment>
<evidence type="ECO:0000313" key="1">
    <source>
        <dbReference type="EMBL" id="ERK31908.1"/>
    </source>
</evidence>
<dbReference type="PIRSF" id="PIRSF018637">
    <property type="entry name" value="TrmK"/>
    <property type="match status" value="1"/>
</dbReference>
<dbReference type="HOGENOM" id="CLU_071037_1_0_9"/>
<organism evidence="1 2">
    <name type="scientific">Clostridium intestinale URNW</name>
    <dbReference type="NCBI Taxonomy" id="1294142"/>
    <lineage>
        <taxon>Bacteria</taxon>
        <taxon>Bacillati</taxon>
        <taxon>Bacillota</taxon>
        <taxon>Clostridia</taxon>
        <taxon>Eubacteriales</taxon>
        <taxon>Clostridiaceae</taxon>
        <taxon>Clostridium</taxon>
    </lineage>
</organism>
<dbReference type="PANTHER" id="PTHR38451">
    <property type="entry name" value="TRNA (ADENINE(22)-N(1))-METHYLTRANSFERASE"/>
    <property type="match status" value="1"/>
</dbReference>
<proteinExistence type="predicted"/>
<dbReference type="InterPro" id="IPR006901">
    <property type="entry name" value="TrmK"/>
</dbReference>
<dbReference type="Pfam" id="PF04816">
    <property type="entry name" value="TrmK"/>
    <property type="match status" value="1"/>
</dbReference>
<evidence type="ECO:0008006" key="3">
    <source>
        <dbReference type="Google" id="ProtNLM"/>
    </source>
</evidence>
<dbReference type="RefSeq" id="WP_021801031.1">
    <property type="nucleotide sequence ID" value="NZ_KI273145.1"/>
</dbReference>
<dbReference type="eggNOG" id="COG2384">
    <property type="taxonomic scope" value="Bacteria"/>
</dbReference>
<dbReference type="OrthoDB" id="5881184at2"/>
<dbReference type="Proteomes" id="UP000016721">
    <property type="component" value="Unassembled WGS sequence"/>
</dbReference>
<dbReference type="PANTHER" id="PTHR38451:SF1">
    <property type="entry name" value="TRNA (ADENINE(22)-N(1))-METHYLTRANSFERASE"/>
    <property type="match status" value="1"/>
</dbReference>
<dbReference type="STRING" id="1294142.CINTURNW_0998"/>
<reference evidence="1 2" key="1">
    <citation type="journal article" date="2013" name="Genome Announc.">
        <title>Draft Genome Sequence of the Hydrogen- and Ethanol-Producing Bacterium Clostridium intestinale Strain URNW.</title>
        <authorList>
            <person name="Lal S."/>
            <person name="Ramachandran U."/>
            <person name="Zhang X."/>
            <person name="Sparling R."/>
            <person name="Levin D.B."/>
        </authorList>
    </citation>
    <scope>NUCLEOTIDE SEQUENCE [LARGE SCALE GENOMIC DNA]</scope>
    <source>
        <strain evidence="1 2">URNW</strain>
    </source>
</reference>
<sequence>MELSKRLMCIVNNMDKCESVIDVGTDHGYIPIYAVKNKICTKAIASDINKGPKEKAESNVRFEGVSDKIQCRLGAGLATVRLGEVEAAIIAGMGGNLIRDIIVQDIKKVQKFKYMILQPAQNAEILREFLYKGPFEILKEDLVIDENIFYEVFKVKYNKNKIDEVKDIKEDSFYYEVSTRLIEDRHTLIKDFLQNKLDRYKTILSFIKEDTESAIKRKEEITDKINRLKELII</sequence>
<dbReference type="SUPFAM" id="SSF53335">
    <property type="entry name" value="S-adenosyl-L-methionine-dependent methyltransferases"/>
    <property type="match status" value="1"/>
</dbReference>
<protein>
    <recommendedName>
        <fullName evidence="3">SAM-dependent methyltransferase</fullName>
    </recommendedName>
</protein>
<dbReference type="PATRIC" id="fig|1294142.3.peg.997"/>
<dbReference type="Gene3D" id="3.40.50.150">
    <property type="entry name" value="Vaccinia Virus protein VP39"/>
    <property type="match status" value="1"/>
</dbReference>
<accession>U2NRV2</accession>
<name>U2NRV2_9CLOT</name>
<evidence type="ECO:0000313" key="2">
    <source>
        <dbReference type="Proteomes" id="UP000016721"/>
    </source>
</evidence>
<dbReference type="InterPro" id="IPR029063">
    <property type="entry name" value="SAM-dependent_MTases_sf"/>
</dbReference>
<dbReference type="EMBL" id="APJA01000009">
    <property type="protein sequence ID" value="ERK31908.1"/>
    <property type="molecule type" value="Genomic_DNA"/>
</dbReference>
<keyword evidence="2" id="KW-1185">Reference proteome</keyword>
<dbReference type="AlphaFoldDB" id="U2NRV2"/>